<dbReference type="InterPro" id="IPR043733">
    <property type="entry name" value="DUF5677"/>
</dbReference>
<evidence type="ECO:0000313" key="2">
    <source>
        <dbReference type="Proteomes" id="UP000594759"/>
    </source>
</evidence>
<accession>A0A7S9L0B2</accession>
<dbReference type="KEGG" id="pex:IZT61_02055"/>
<gene>
    <name evidence="1" type="ORF">IZT61_02055</name>
</gene>
<dbReference type="Pfam" id="PF18928">
    <property type="entry name" value="DUF5677"/>
    <property type="match status" value="1"/>
</dbReference>
<keyword evidence="2" id="KW-1185">Reference proteome</keyword>
<reference evidence="1 2" key="1">
    <citation type="submission" date="2020-11" db="EMBL/GenBank/DDBJ databases">
        <title>Pedobacter endophytica, an endophytic bacteria isolated form Carex pumila.</title>
        <authorList>
            <person name="Peng Y."/>
            <person name="Jiang L."/>
            <person name="Lee J."/>
        </authorList>
    </citation>
    <scope>NUCLEOTIDE SEQUENCE [LARGE SCALE GENOMIC DNA]</scope>
    <source>
        <strain evidence="1 2">JBR3-12</strain>
    </source>
</reference>
<dbReference type="Proteomes" id="UP000594759">
    <property type="component" value="Chromosome"/>
</dbReference>
<dbReference type="RefSeq" id="WP_196099548.1">
    <property type="nucleotide sequence ID" value="NZ_CP064939.1"/>
</dbReference>
<sequence length="326" mass="37256">MDTKRETIFSRMLIDEDKVQLIELSSILDRTVDLGVAILEADLARGGDELDLPPILFLKNLISNIDGISVLVANSIIEPCNTLLRTLLENFLSLEYLLEDNSGSGQRSRNFMVWDYVERRKLLKKGDVNSPEHAQLSKKFKQDKRLFDSPVMSFPMADKICERIDTGLNGKPNRETWLEYERTKKIIKKTPAWYNLFNGPGSLEGLAARVGYPALYDILYRGFSPSSHGNNIVPGKISFSDGPQVNLEPLRDKMRASETVNHCLEISNLAFRTYLKKRVPFLAESYGAWVTYTSPYRTQLNSEVSEMIKKEDQWLLDRLQLNGRSR</sequence>
<dbReference type="AlphaFoldDB" id="A0A7S9L0B2"/>
<protein>
    <submittedName>
        <fullName evidence="1">Uncharacterized protein</fullName>
    </submittedName>
</protein>
<evidence type="ECO:0000313" key="1">
    <source>
        <dbReference type="EMBL" id="QPH40092.1"/>
    </source>
</evidence>
<dbReference type="EMBL" id="CP064939">
    <property type="protein sequence ID" value="QPH40092.1"/>
    <property type="molecule type" value="Genomic_DNA"/>
</dbReference>
<organism evidence="1 2">
    <name type="scientific">Pedobacter endophyticus</name>
    <dbReference type="NCBI Taxonomy" id="2789740"/>
    <lineage>
        <taxon>Bacteria</taxon>
        <taxon>Pseudomonadati</taxon>
        <taxon>Bacteroidota</taxon>
        <taxon>Sphingobacteriia</taxon>
        <taxon>Sphingobacteriales</taxon>
        <taxon>Sphingobacteriaceae</taxon>
        <taxon>Pedobacter</taxon>
    </lineage>
</organism>
<proteinExistence type="predicted"/>
<name>A0A7S9L0B2_9SPHI</name>